<dbReference type="Proteomes" id="UP000053958">
    <property type="component" value="Unassembled WGS sequence"/>
</dbReference>
<dbReference type="GO" id="GO:0005789">
    <property type="term" value="C:endoplasmic reticulum membrane"/>
    <property type="evidence" value="ECO:0007669"/>
    <property type="project" value="UniProtKB-SubCell"/>
</dbReference>
<dbReference type="GO" id="GO:0006869">
    <property type="term" value="P:lipid transport"/>
    <property type="evidence" value="ECO:0007669"/>
    <property type="project" value="UniProtKB-KW"/>
</dbReference>
<dbReference type="AlphaFoldDB" id="A0A0F4YTP1"/>
<keyword evidence="11" id="KW-0539">Nucleus</keyword>
<comment type="similarity">
    <text evidence="4">Belongs to the SVF1 family.</text>
</comment>
<proteinExistence type="inferred from homology"/>
<evidence type="ECO:0000256" key="5">
    <source>
        <dbReference type="ARBA" id="ARBA00022448"/>
    </source>
</evidence>
<evidence type="ECO:0000256" key="16">
    <source>
        <dbReference type="ARBA" id="ARBA00081132"/>
    </source>
</evidence>
<evidence type="ECO:0000256" key="12">
    <source>
        <dbReference type="ARBA" id="ARBA00046302"/>
    </source>
</evidence>
<evidence type="ECO:0000259" key="17">
    <source>
        <dbReference type="Pfam" id="PF08622"/>
    </source>
</evidence>
<evidence type="ECO:0000256" key="15">
    <source>
        <dbReference type="ARBA" id="ARBA00073016"/>
    </source>
</evidence>
<feature type="domain" description="Svf1-like C-terminal" evidence="18">
    <location>
        <begin position="215"/>
        <end position="378"/>
    </location>
</feature>
<evidence type="ECO:0000313" key="20">
    <source>
        <dbReference type="Proteomes" id="UP000053958"/>
    </source>
</evidence>
<evidence type="ECO:0000256" key="13">
    <source>
        <dbReference type="ARBA" id="ARBA00058755"/>
    </source>
</evidence>
<evidence type="ECO:0000256" key="6">
    <source>
        <dbReference type="ARBA" id="ARBA00022490"/>
    </source>
</evidence>
<evidence type="ECO:0000256" key="4">
    <source>
        <dbReference type="ARBA" id="ARBA00009069"/>
    </source>
</evidence>
<dbReference type="InterPro" id="IPR033394">
    <property type="entry name" value="Svf1-like_C"/>
</dbReference>
<dbReference type="GeneID" id="25316863"/>
<keyword evidence="9" id="KW-0445">Lipid transport</keyword>
<evidence type="ECO:0000256" key="8">
    <source>
        <dbReference type="ARBA" id="ARBA00023034"/>
    </source>
</evidence>
<dbReference type="SUPFAM" id="SSF159245">
    <property type="entry name" value="AttH-like"/>
    <property type="match status" value="1"/>
</dbReference>
<protein>
    <recommendedName>
        <fullName evidence="15">Ceramide-binding protein SVF1</fullName>
    </recommendedName>
    <alternativeName>
        <fullName evidence="14">Ceramide-binding protein svf1</fullName>
    </alternativeName>
    <alternativeName>
        <fullName evidence="16">Survival factor 1</fullName>
    </alternativeName>
</protein>
<keyword evidence="10" id="KW-0472">Membrane</keyword>
<dbReference type="InterPro" id="IPR051385">
    <property type="entry name" value="Ceramide-binding_SVF1"/>
</dbReference>
<dbReference type="OrthoDB" id="2590239at2759"/>
<sequence>MNWLKQTLANVAGTQEPIYGPDAIQSVSRQAETTPYTELKKEDLKWRAPQYTSVETQTFYVMADNGGLAMLQVIYSNVAGLHTTCSFNSKIFSVNADAPHIWHTDTLYNHLFDPDMYSFGADNLALTLNEEGTAYTIKSAVNEDSLVNLTFTRQAPGLVIGKDGTSYFGTDPENPWGSMRHAFWPRCSVEGTIITKEKTYDFKGRGFFVHALQGMKPHHAAARWNFVNFQTPTYSAFMMEFTTPPSYGSTVVNVGGIVKDGEIVYAGATNSATHLESAQDTENDWPEPTSVRFVWDGKTKDDKDFHAELEGSLGKRLDRVDVMAEVPGFVKAIVGSVAGTRPYIYQYSPQDKLTLKVKVGDTEDAEQGTLFSEATFIS</sequence>
<evidence type="ECO:0000256" key="7">
    <source>
        <dbReference type="ARBA" id="ARBA00022824"/>
    </source>
</evidence>
<dbReference type="PANTHER" id="PTHR47107">
    <property type="entry name" value="SVF1-LIKE PROTEIN YDR222W-RELATED"/>
    <property type="match status" value="1"/>
</dbReference>
<keyword evidence="5" id="KW-0813">Transport</keyword>
<evidence type="ECO:0000256" key="3">
    <source>
        <dbReference type="ARBA" id="ARBA00004496"/>
    </source>
</evidence>
<keyword evidence="20" id="KW-1185">Reference proteome</keyword>
<comment type="caution">
    <text evidence="19">The sequence shown here is derived from an EMBL/GenBank/DDBJ whole genome shotgun (WGS) entry which is preliminary data.</text>
</comment>
<dbReference type="Pfam" id="PF17187">
    <property type="entry name" value="Svf1_C"/>
    <property type="match status" value="1"/>
</dbReference>
<dbReference type="Pfam" id="PF08622">
    <property type="entry name" value="Svf1"/>
    <property type="match status" value="1"/>
</dbReference>
<dbReference type="GO" id="GO:0005634">
    <property type="term" value="C:nucleus"/>
    <property type="evidence" value="ECO:0007669"/>
    <property type="project" value="UniProtKB-SubCell"/>
</dbReference>
<dbReference type="InterPro" id="IPR023374">
    <property type="entry name" value="AttH-like_dom_sf"/>
</dbReference>
<dbReference type="InterPro" id="IPR013931">
    <property type="entry name" value="Svf1-like_N"/>
</dbReference>
<evidence type="ECO:0000259" key="18">
    <source>
        <dbReference type="Pfam" id="PF17187"/>
    </source>
</evidence>
<dbReference type="GO" id="GO:0006979">
    <property type="term" value="P:response to oxidative stress"/>
    <property type="evidence" value="ECO:0007669"/>
    <property type="project" value="InterPro"/>
</dbReference>
<keyword evidence="6" id="KW-0963">Cytoplasm</keyword>
<evidence type="ECO:0000256" key="2">
    <source>
        <dbReference type="ARBA" id="ARBA00004406"/>
    </source>
</evidence>
<organism evidence="19 20">
    <name type="scientific">Rasamsonia emersonii (strain ATCC 16479 / CBS 393.64 / IMI 116815)</name>
    <dbReference type="NCBI Taxonomy" id="1408163"/>
    <lineage>
        <taxon>Eukaryota</taxon>
        <taxon>Fungi</taxon>
        <taxon>Dikarya</taxon>
        <taxon>Ascomycota</taxon>
        <taxon>Pezizomycotina</taxon>
        <taxon>Eurotiomycetes</taxon>
        <taxon>Eurotiomycetidae</taxon>
        <taxon>Eurotiales</taxon>
        <taxon>Trichocomaceae</taxon>
        <taxon>Rasamsonia</taxon>
    </lineage>
</organism>
<dbReference type="EMBL" id="LASV01000183">
    <property type="protein sequence ID" value="KKA21480.1"/>
    <property type="molecule type" value="Genomic_DNA"/>
</dbReference>
<gene>
    <name evidence="19" type="ORF">T310_4515</name>
</gene>
<dbReference type="FunFam" id="2.40.370.10:FF:000001">
    <property type="entry name" value="Survival factor 1"/>
    <property type="match status" value="1"/>
</dbReference>
<name>A0A0F4YTP1_RASE3</name>
<dbReference type="Gene3D" id="2.40.370.10">
    <property type="entry name" value="AttH-like domain"/>
    <property type="match status" value="1"/>
</dbReference>
<comment type="subcellular location">
    <subcellularLocation>
        <location evidence="3">Cytoplasm</location>
    </subcellularLocation>
    <subcellularLocation>
        <location evidence="2">Endoplasmic reticulum membrane</location>
        <topology evidence="2">Peripheral membrane protein</topology>
    </subcellularLocation>
    <subcellularLocation>
        <location evidence="12">Golgi apparatus</location>
        <location evidence="12">cis-Golgi network membrane</location>
        <topology evidence="12">Peripheral membrane protein</topology>
    </subcellularLocation>
    <subcellularLocation>
        <location evidence="1">Nucleus</location>
    </subcellularLocation>
</comment>
<evidence type="ECO:0000256" key="11">
    <source>
        <dbReference type="ARBA" id="ARBA00023242"/>
    </source>
</evidence>
<dbReference type="STRING" id="1408163.A0A0F4YTP1"/>
<dbReference type="PANTHER" id="PTHR47107:SF1">
    <property type="entry name" value="CERAMIDE-BINDING PROTEIN SVF1-RELATED"/>
    <property type="match status" value="1"/>
</dbReference>
<reference evidence="19 20" key="1">
    <citation type="submission" date="2015-04" db="EMBL/GenBank/DDBJ databases">
        <authorList>
            <person name="Heijne W.H."/>
            <person name="Fedorova N.D."/>
            <person name="Nierman W.C."/>
            <person name="Vollebregt A.W."/>
            <person name="Zhao Z."/>
            <person name="Wu L."/>
            <person name="Kumar M."/>
            <person name="Stam H."/>
            <person name="van den Berg M.A."/>
            <person name="Pel H.J."/>
        </authorList>
    </citation>
    <scope>NUCLEOTIDE SEQUENCE [LARGE SCALE GENOMIC DNA]</scope>
    <source>
        <strain evidence="19 20">CBS 393.64</strain>
    </source>
</reference>
<feature type="domain" description="Svf1-like N-terminal" evidence="17">
    <location>
        <begin position="54"/>
        <end position="213"/>
    </location>
</feature>
<comment type="function">
    <text evidence="13">Ceramide-binding protein that may transfer ceramides from the endoplasmic reticulum membrane to the cis-Golgi network membrane, and is thereby required for the biosynthesis of complex sphingolipids.</text>
</comment>
<evidence type="ECO:0000256" key="1">
    <source>
        <dbReference type="ARBA" id="ARBA00004123"/>
    </source>
</evidence>
<keyword evidence="8" id="KW-0333">Golgi apparatus</keyword>
<evidence type="ECO:0000256" key="9">
    <source>
        <dbReference type="ARBA" id="ARBA00023055"/>
    </source>
</evidence>
<evidence type="ECO:0000256" key="10">
    <source>
        <dbReference type="ARBA" id="ARBA00023136"/>
    </source>
</evidence>
<keyword evidence="7" id="KW-0256">Endoplasmic reticulum</keyword>
<accession>A0A0F4YTP1</accession>
<dbReference type="GO" id="GO:0005794">
    <property type="term" value="C:Golgi apparatus"/>
    <property type="evidence" value="ECO:0007669"/>
    <property type="project" value="UniProtKB-SubCell"/>
</dbReference>
<dbReference type="RefSeq" id="XP_013328092.1">
    <property type="nucleotide sequence ID" value="XM_013472638.1"/>
</dbReference>
<evidence type="ECO:0000313" key="19">
    <source>
        <dbReference type="EMBL" id="KKA21480.1"/>
    </source>
</evidence>
<evidence type="ECO:0000256" key="14">
    <source>
        <dbReference type="ARBA" id="ARBA00069547"/>
    </source>
</evidence>